<dbReference type="Gene3D" id="1.20.120.910">
    <property type="entry name" value="DksA, coiled-coil domain"/>
    <property type="match status" value="1"/>
</dbReference>
<evidence type="ECO:0000313" key="7">
    <source>
        <dbReference type="EMBL" id="OGY64003.1"/>
    </source>
</evidence>
<dbReference type="SUPFAM" id="SSF109635">
    <property type="entry name" value="DnaK suppressor protein DksA, alpha-hairpin domain"/>
    <property type="match status" value="1"/>
</dbReference>
<feature type="domain" description="Zinc finger DksA/TraR C4-type" evidence="6">
    <location>
        <begin position="81"/>
        <end position="112"/>
    </location>
</feature>
<reference evidence="7 8" key="1">
    <citation type="journal article" date="2016" name="Nat. Commun.">
        <title>Thousands of microbial genomes shed light on interconnected biogeochemical processes in an aquifer system.</title>
        <authorList>
            <person name="Anantharaman K."/>
            <person name="Brown C.T."/>
            <person name="Hug L.A."/>
            <person name="Sharon I."/>
            <person name="Castelle C.J."/>
            <person name="Probst A.J."/>
            <person name="Thomas B.C."/>
            <person name="Singh A."/>
            <person name="Wilkins M.J."/>
            <person name="Karaoz U."/>
            <person name="Brodie E.L."/>
            <person name="Williams K.H."/>
            <person name="Hubbard S.S."/>
            <person name="Banfield J.F."/>
        </authorList>
    </citation>
    <scope>NUCLEOTIDE SEQUENCE [LARGE SCALE GENOMIC DNA]</scope>
</reference>
<feature type="compositionally biased region" description="Acidic residues" evidence="5">
    <location>
        <begin position="38"/>
        <end position="53"/>
    </location>
</feature>
<dbReference type="EMBL" id="MHJG01000011">
    <property type="protein sequence ID" value="OGY64003.1"/>
    <property type="molecule type" value="Genomic_DNA"/>
</dbReference>
<evidence type="ECO:0000256" key="5">
    <source>
        <dbReference type="SAM" id="MobiDB-lite"/>
    </source>
</evidence>
<dbReference type="GO" id="GO:0008270">
    <property type="term" value="F:zinc ion binding"/>
    <property type="evidence" value="ECO:0007669"/>
    <property type="project" value="UniProtKB-KW"/>
</dbReference>
<feature type="region of interest" description="Disordered" evidence="5">
    <location>
        <begin position="1"/>
        <end position="59"/>
    </location>
</feature>
<dbReference type="InterPro" id="IPR037187">
    <property type="entry name" value="DnaK_N"/>
</dbReference>
<evidence type="ECO:0000256" key="3">
    <source>
        <dbReference type="ARBA" id="ARBA00022833"/>
    </source>
</evidence>
<dbReference type="AlphaFoldDB" id="A0A1G1ZHE6"/>
<sequence length="113" mass="12749">MSHLSEKELQNLKEQLEKEAGEIESRAEVNKRSPEFGSDTETDFSEEADEAEEQSNQLGVQQALKERLADIELALDKMTRGEYGKCEKCGMDIEIEVLQINPESRLCKACKAV</sequence>
<organism evidence="7 8">
    <name type="scientific">Candidatus Harrisonbacteria bacterium RIFCSPHIGHO2_02_FULL_42_16</name>
    <dbReference type="NCBI Taxonomy" id="1798404"/>
    <lineage>
        <taxon>Bacteria</taxon>
        <taxon>Candidatus Harrisoniibacteriota</taxon>
    </lineage>
</organism>
<dbReference type="Proteomes" id="UP000177960">
    <property type="component" value="Unassembled WGS sequence"/>
</dbReference>
<gene>
    <name evidence="7" type="ORF">A3B92_04200</name>
</gene>
<keyword evidence="1" id="KW-0479">Metal-binding</keyword>
<dbReference type="STRING" id="1798404.A3B92_04200"/>
<evidence type="ECO:0000259" key="6">
    <source>
        <dbReference type="Pfam" id="PF01258"/>
    </source>
</evidence>
<evidence type="ECO:0000256" key="2">
    <source>
        <dbReference type="ARBA" id="ARBA00022771"/>
    </source>
</evidence>
<feature type="compositionally biased region" description="Basic and acidic residues" evidence="5">
    <location>
        <begin position="1"/>
        <end position="34"/>
    </location>
</feature>
<proteinExistence type="predicted"/>
<evidence type="ECO:0000313" key="8">
    <source>
        <dbReference type="Proteomes" id="UP000177960"/>
    </source>
</evidence>
<keyword evidence="2" id="KW-0863">Zinc-finger</keyword>
<dbReference type="InterPro" id="IPR000962">
    <property type="entry name" value="Znf_DskA_TraR"/>
</dbReference>
<comment type="caution">
    <text evidence="7">The sequence shown here is derived from an EMBL/GenBank/DDBJ whole genome shotgun (WGS) entry which is preliminary data.</text>
</comment>
<protein>
    <recommendedName>
        <fullName evidence="6">Zinc finger DksA/TraR C4-type domain-containing protein</fullName>
    </recommendedName>
</protein>
<dbReference type="PANTHER" id="PTHR33823:SF4">
    <property type="entry name" value="GENERAL STRESS PROTEIN 16O"/>
    <property type="match status" value="1"/>
</dbReference>
<accession>A0A1G1ZHE6</accession>
<dbReference type="Pfam" id="PF01258">
    <property type="entry name" value="zf-dskA_traR"/>
    <property type="match status" value="1"/>
</dbReference>
<dbReference type="PANTHER" id="PTHR33823">
    <property type="entry name" value="RNA POLYMERASE-BINDING TRANSCRIPTION FACTOR DKSA-RELATED"/>
    <property type="match status" value="1"/>
</dbReference>
<name>A0A1G1ZHE6_9BACT</name>
<evidence type="ECO:0000256" key="4">
    <source>
        <dbReference type="PROSITE-ProRule" id="PRU00510"/>
    </source>
</evidence>
<feature type="zinc finger region" description="dksA C4-type" evidence="4">
    <location>
        <begin position="86"/>
        <end position="110"/>
    </location>
</feature>
<keyword evidence="3" id="KW-0862">Zinc</keyword>
<dbReference type="PROSITE" id="PS51128">
    <property type="entry name" value="ZF_DKSA_2"/>
    <property type="match status" value="1"/>
</dbReference>
<evidence type="ECO:0000256" key="1">
    <source>
        <dbReference type="ARBA" id="ARBA00022723"/>
    </source>
</evidence>